<protein>
    <submittedName>
        <fullName evidence="3">Uncharacterized protein</fullName>
    </submittedName>
</protein>
<evidence type="ECO:0000313" key="5">
    <source>
        <dbReference type="Proteomes" id="UP000077755"/>
    </source>
</evidence>
<organism evidence="3">
    <name type="scientific">Daucus carota subsp. sativus</name>
    <name type="common">Carrot</name>
    <dbReference type="NCBI Taxonomy" id="79200"/>
    <lineage>
        <taxon>Eukaryota</taxon>
        <taxon>Viridiplantae</taxon>
        <taxon>Streptophyta</taxon>
        <taxon>Embryophyta</taxon>
        <taxon>Tracheophyta</taxon>
        <taxon>Spermatophyta</taxon>
        <taxon>Magnoliopsida</taxon>
        <taxon>eudicotyledons</taxon>
        <taxon>Gunneridae</taxon>
        <taxon>Pentapetalae</taxon>
        <taxon>asterids</taxon>
        <taxon>campanulids</taxon>
        <taxon>Apiales</taxon>
        <taxon>Apiaceae</taxon>
        <taxon>Apioideae</taxon>
        <taxon>Scandiceae</taxon>
        <taxon>Daucinae</taxon>
        <taxon>Daucus</taxon>
        <taxon>Daucus sect. Daucus</taxon>
    </lineage>
</organism>
<dbReference type="InterPro" id="IPR001568">
    <property type="entry name" value="RNase_T2-like"/>
</dbReference>
<dbReference type="Proteomes" id="UP000077755">
    <property type="component" value="Chromosome 1"/>
</dbReference>
<comment type="similarity">
    <text evidence="1 2">Belongs to the RNase T2 family.</text>
</comment>
<dbReference type="GO" id="GO:0005576">
    <property type="term" value="C:extracellular region"/>
    <property type="evidence" value="ECO:0007669"/>
    <property type="project" value="TreeGrafter"/>
</dbReference>
<sequence length="184" mass="21597">MRCVNPLPPYYANNFSMHGLWPAAADGRTLQSTRRPRRIPDDVFERIESKMNRWWANINSRHASRSFWEHEWSKHGVTGNWGEDGAQNYFLDGIRSRQNIDLLFILRSGGIRFNTYYTKRDIVGAIRKWLPVQNIYISCSGRPGGFYYLHEIFICLDHNLNYISCPLDSNPRRCFGDFFQIPST</sequence>
<dbReference type="Gramene" id="KZN10449">
    <property type="protein sequence ID" value="KZN10449"/>
    <property type="gene ID" value="DCAR_003105"/>
</dbReference>
<dbReference type="InterPro" id="IPR036430">
    <property type="entry name" value="RNase_T2-like_sf"/>
</dbReference>
<dbReference type="PROSITE" id="PS00530">
    <property type="entry name" value="RNASE_T2_1"/>
    <property type="match status" value="1"/>
</dbReference>
<dbReference type="PANTHER" id="PTHR11240">
    <property type="entry name" value="RIBONUCLEASE T2"/>
    <property type="match status" value="1"/>
</dbReference>
<evidence type="ECO:0000313" key="3">
    <source>
        <dbReference type="EMBL" id="KZN10449.1"/>
    </source>
</evidence>
<keyword evidence="5" id="KW-1185">Reference proteome</keyword>
<dbReference type="GO" id="GO:0006401">
    <property type="term" value="P:RNA catabolic process"/>
    <property type="evidence" value="ECO:0007669"/>
    <property type="project" value="TreeGrafter"/>
</dbReference>
<accession>A0A166HVP8</accession>
<name>A0A166HVP8_DAUCS</name>
<dbReference type="GO" id="GO:0033897">
    <property type="term" value="F:ribonuclease T2 activity"/>
    <property type="evidence" value="ECO:0007669"/>
    <property type="project" value="InterPro"/>
</dbReference>
<dbReference type="Pfam" id="PF00445">
    <property type="entry name" value="Ribonuclease_T2"/>
    <property type="match status" value="1"/>
</dbReference>
<dbReference type="SUPFAM" id="SSF55895">
    <property type="entry name" value="Ribonuclease Rh-like"/>
    <property type="match status" value="1"/>
</dbReference>
<evidence type="ECO:0000256" key="1">
    <source>
        <dbReference type="ARBA" id="ARBA00007469"/>
    </source>
</evidence>
<dbReference type="GO" id="GO:0003723">
    <property type="term" value="F:RNA binding"/>
    <property type="evidence" value="ECO:0007669"/>
    <property type="project" value="InterPro"/>
</dbReference>
<dbReference type="Gene3D" id="3.90.730.10">
    <property type="entry name" value="Ribonuclease T2-like"/>
    <property type="match status" value="1"/>
</dbReference>
<evidence type="ECO:0000313" key="4">
    <source>
        <dbReference type="EMBL" id="WOG84097.1"/>
    </source>
</evidence>
<dbReference type="AlphaFoldDB" id="A0A166HVP8"/>
<dbReference type="EMBL" id="LNRQ01000001">
    <property type="protein sequence ID" value="KZN10449.1"/>
    <property type="molecule type" value="Genomic_DNA"/>
</dbReference>
<reference evidence="4" key="2">
    <citation type="submission" date="2022-03" db="EMBL/GenBank/DDBJ databases">
        <title>Draft title - Genomic analysis of global carrot germplasm unveils the trajectory of domestication and the origin of high carotenoid orange carrot.</title>
        <authorList>
            <person name="Iorizzo M."/>
            <person name="Ellison S."/>
            <person name="Senalik D."/>
            <person name="Macko-Podgorni A."/>
            <person name="Grzebelus D."/>
            <person name="Bostan H."/>
            <person name="Rolling W."/>
            <person name="Curaba J."/>
            <person name="Simon P."/>
        </authorList>
    </citation>
    <scope>NUCLEOTIDE SEQUENCE</scope>
    <source>
        <tissue evidence="4">Leaf</tissue>
    </source>
</reference>
<evidence type="ECO:0000256" key="2">
    <source>
        <dbReference type="RuleBase" id="RU004328"/>
    </source>
</evidence>
<dbReference type="PANTHER" id="PTHR11240:SF65">
    <property type="entry name" value="RIBONUCLEASE S-5-LIKE"/>
    <property type="match status" value="1"/>
</dbReference>
<dbReference type="EMBL" id="CP093343">
    <property type="protein sequence ID" value="WOG84097.1"/>
    <property type="molecule type" value="Genomic_DNA"/>
</dbReference>
<reference evidence="3" key="1">
    <citation type="journal article" date="2016" name="Nat. Genet.">
        <title>A high-quality carrot genome assembly provides new insights into carotenoid accumulation and asterid genome evolution.</title>
        <authorList>
            <person name="Iorizzo M."/>
            <person name="Ellison S."/>
            <person name="Senalik D."/>
            <person name="Zeng P."/>
            <person name="Satapoomin P."/>
            <person name="Huang J."/>
            <person name="Bowman M."/>
            <person name="Iovene M."/>
            <person name="Sanseverino W."/>
            <person name="Cavagnaro P."/>
            <person name="Yildiz M."/>
            <person name="Macko-Podgorni A."/>
            <person name="Moranska E."/>
            <person name="Grzebelus E."/>
            <person name="Grzebelus D."/>
            <person name="Ashrafi H."/>
            <person name="Zheng Z."/>
            <person name="Cheng S."/>
            <person name="Spooner D."/>
            <person name="Van Deynze A."/>
            <person name="Simon P."/>
        </authorList>
    </citation>
    <scope>NUCLEOTIDE SEQUENCE [LARGE SCALE GENOMIC DNA]</scope>
    <source>
        <tissue evidence="3">Leaf</tissue>
    </source>
</reference>
<dbReference type="InterPro" id="IPR018188">
    <property type="entry name" value="RNase_T2_His_AS_1"/>
</dbReference>
<dbReference type="OMA" id="RITINHV"/>
<proteinExistence type="inferred from homology"/>
<gene>
    <name evidence="3" type="ORF">DCAR_003105</name>
    <name evidence="4" type="ORF">DCAR_0103277</name>
</gene>